<dbReference type="Proteomes" id="UP001632038">
    <property type="component" value="Unassembled WGS sequence"/>
</dbReference>
<dbReference type="Pfam" id="PF00560">
    <property type="entry name" value="LRR_1"/>
    <property type="match status" value="2"/>
</dbReference>
<reference evidence="8" key="1">
    <citation type="journal article" date="2024" name="IScience">
        <title>Strigolactones Initiate the Formation of Haustorium-like Structures in Castilleja.</title>
        <authorList>
            <person name="Buerger M."/>
            <person name="Peterson D."/>
            <person name="Chory J."/>
        </authorList>
    </citation>
    <scope>NUCLEOTIDE SEQUENCE [LARGE SCALE GENOMIC DNA]</scope>
</reference>
<keyword evidence="5" id="KW-0472">Membrane</keyword>
<dbReference type="InterPro" id="IPR001611">
    <property type="entry name" value="Leu-rich_rpt"/>
</dbReference>
<evidence type="ECO:0000259" key="6">
    <source>
        <dbReference type="Pfam" id="PF08263"/>
    </source>
</evidence>
<dbReference type="Gene3D" id="3.80.10.10">
    <property type="entry name" value="Ribonuclease Inhibitor"/>
    <property type="match status" value="1"/>
</dbReference>
<comment type="subcellular location">
    <subcellularLocation>
        <location evidence="1">Membrane</location>
    </subcellularLocation>
</comment>
<accession>A0ABD3CUB3</accession>
<feature type="domain" description="Leucine-rich repeat-containing N-terminal plant-type" evidence="6">
    <location>
        <begin position="10"/>
        <end position="50"/>
    </location>
</feature>
<evidence type="ECO:0000256" key="3">
    <source>
        <dbReference type="ARBA" id="ARBA00022729"/>
    </source>
</evidence>
<evidence type="ECO:0000256" key="1">
    <source>
        <dbReference type="ARBA" id="ARBA00004370"/>
    </source>
</evidence>
<dbReference type="InterPro" id="IPR032675">
    <property type="entry name" value="LRR_dom_sf"/>
</dbReference>
<dbReference type="Pfam" id="PF08263">
    <property type="entry name" value="LRRNT_2"/>
    <property type="match status" value="1"/>
</dbReference>
<dbReference type="EMBL" id="JAVIJP010000032">
    <property type="protein sequence ID" value="KAL3632689.1"/>
    <property type="molecule type" value="Genomic_DNA"/>
</dbReference>
<dbReference type="GO" id="GO:0016020">
    <property type="term" value="C:membrane"/>
    <property type="evidence" value="ECO:0007669"/>
    <property type="project" value="UniProtKB-SubCell"/>
</dbReference>
<proteinExistence type="predicted"/>
<sequence>MFSLPIVYADYQVDALYAFKQMITDDPGGVTQSWDGSLVDPCTWFHITCDSDKRVTKISLGGGGISGQLVPQLGKLKYLQNLELYNNTFSGSIPKEIGDLGSLITLNLHNNTLDGRILISFEKLTNLETFDVSLNHKLGGPISLDMLNLDHLKNVDVGNTDLCGPHTGRHRYLSVFAFLQPKLY</sequence>
<dbReference type="AlphaFoldDB" id="A0ABD3CUB3"/>
<evidence type="ECO:0000256" key="4">
    <source>
        <dbReference type="ARBA" id="ARBA00022737"/>
    </source>
</evidence>
<gene>
    <name evidence="7" type="ORF">CASFOL_025673</name>
</gene>
<keyword evidence="8" id="KW-1185">Reference proteome</keyword>
<keyword evidence="2" id="KW-0433">Leucine-rich repeat</keyword>
<protein>
    <recommendedName>
        <fullName evidence="6">Leucine-rich repeat-containing N-terminal plant-type domain-containing protein</fullName>
    </recommendedName>
</protein>
<keyword evidence="3" id="KW-0732">Signal</keyword>
<dbReference type="SUPFAM" id="SSF52058">
    <property type="entry name" value="L domain-like"/>
    <property type="match status" value="1"/>
</dbReference>
<keyword evidence="4" id="KW-0677">Repeat</keyword>
<name>A0ABD3CUB3_9LAMI</name>
<evidence type="ECO:0000256" key="5">
    <source>
        <dbReference type="ARBA" id="ARBA00023136"/>
    </source>
</evidence>
<evidence type="ECO:0000313" key="7">
    <source>
        <dbReference type="EMBL" id="KAL3632689.1"/>
    </source>
</evidence>
<dbReference type="PANTHER" id="PTHR47988">
    <property type="entry name" value="SOMATIC EMBRYOGENESIS RECEPTOR KINASE 1"/>
    <property type="match status" value="1"/>
</dbReference>
<comment type="caution">
    <text evidence="7">The sequence shown here is derived from an EMBL/GenBank/DDBJ whole genome shotgun (WGS) entry which is preliminary data.</text>
</comment>
<dbReference type="FunFam" id="3.80.10.10:FF:000400">
    <property type="entry name" value="Nuclear pore complex protein NUP107"/>
    <property type="match status" value="1"/>
</dbReference>
<dbReference type="InterPro" id="IPR013210">
    <property type="entry name" value="LRR_N_plant-typ"/>
</dbReference>
<evidence type="ECO:0000313" key="8">
    <source>
        <dbReference type="Proteomes" id="UP001632038"/>
    </source>
</evidence>
<organism evidence="7 8">
    <name type="scientific">Castilleja foliolosa</name>
    <dbReference type="NCBI Taxonomy" id="1961234"/>
    <lineage>
        <taxon>Eukaryota</taxon>
        <taxon>Viridiplantae</taxon>
        <taxon>Streptophyta</taxon>
        <taxon>Embryophyta</taxon>
        <taxon>Tracheophyta</taxon>
        <taxon>Spermatophyta</taxon>
        <taxon>Magnoliopsida</taxon>
        <taxon>eudicotyledons</taxon>
        <taxon>Gunneridae</taxon>
        <taxon>Pentapetalae</taxon>
        <taxon>asterids</taxon>
        <taxon>lamiids</taxon>
        <taxon>Lamiales</taxon>
        <taxon>Orobanchaceae</taxon>
        <taxon>Pedicularideae</taxon>
        <taxon>Castillejinae</taxon>
        <taxon>Castilleja</taxon>
    </lineage>
</organism>
<evidence type="ECO:0000256" key="2">
    <source>
        <dbReference type="ARBA" id="ARBA00022614"/>
    </source>
</evidence>